<proteinExistence type="predicted"/>
<dbReference type="Proteomes" id="UP000290288">
    <property type="component" value="Unassembled WGS sequence"/>
</dbReference>
<feature type="compositionally biased region" description="Pro residues" evidence="1">
    <location>
        <begin position="12"/>
        <end position="23"/>
    </location>
</feature>
<feature type="compositionally biased region" description="Basic and acidic residues" evidence="1">
    <location>
        <begin position="310"/>
        <end position="324"/>
    </location>
</feature>
<feature type="region of interest" description="Disordered" evidence="1">
    <location>
        <begin position="310"/>
        <end position="402"/>
    </location>
</feature>
<dbReference type="InterPro" id="IPR011009">
    <property type="entry name" value="Kinase-like_dom_sf"/>
</dbReference>
<evidence type="ECO:0000259" key="2">
    <source>
        <dbReference type="Pfam" id="PF17667"/>
    </source>
</evidence>
<feature type="domain" description="Fungal-type protein kinase" evidence="2">
    <location>
        <begin position="649"/>
        <end position="721"/>
    </location>
</feature>
<sequence length="844" mass="95075">MPPETDREKTPPPKSNPPPPPVNSTPFKLGTAADSRAGVISTDRHALIKPLEQDLQNTPIVEFVPMLKALLALQFQREIEPNRKVSRQTEENGAHQDTDTPQDWSERHFTAMLESAIKFCNDPTRSATLKENLRKAFRTKSETGRYHPLVLGLNSILSNFQATRIGELEASNDFVFMVNDPIIIKSADVSASGVDDSSLELSMDAPQCTERKPDIIDPRIAHLRKLMPESQDFELDDWINVVGHKVKELREARDKASPADKTSWDDISHCWELKSFRILRDLHIAFLDQAGGFTVENALDPDKTALLEAKSDRKAAQQKRHADLMSESTSTSGQKRPREDDHEKKGKKKHKSGSSSGSKGRSKSNGSKGRSGNSGAGGSNTPSGNSESNVPGGGNGNVPYASTPNLTPTLQCGFYGVELLRSRWDRTHAIVMLLEDERLSLRWHDAQGCIGTASIDILAQLPLLVVMILLFQRFGKQMRGNAGWTLQGKVDGKDLEYALPDHARSGWELKGRRLVVATPLVPGDPADPAPASTYRTRGAVGKKEPTLKRSENLFFKLSWREETRDDEAHIVETAKERAKHYLKERAGDVINHLPDIKHSKSDPLFSTGSIRELLDINKDGARVPAFMLAQKLHGLDTVQPTDIVPRMWEIIRCHYLLWQIGIAHGDISYWNLMVRNTDNGAYGVVNDFDLAAIMTPGQQSPTRQGFERTGTKPFMAVLLLLATPKDPVQRRGVDEWREGSFKQVCGEKNNWISALDPNKLPENCRQGSELIWRPLTRLFHRWMERQRDVFRFRDEEYSDKGNMLLIDRVLPYPKRPSGEEWDWMDWAVKEEDIREEDQLLVKNE</sequence>
<organism evidence="3 4">
    <name type="scientific">Candolleomyces aberdarensis</name>
    <dbReference type="NCBI Taxonomy" id="2316362"/>
    <lineage>
        <taxon>Eukaryota</taxon>
        <taxon>Fungi</taxon>
        <taxon>Dikarya</taxon>
        <taxon>Basidiomycota</taxon>
        <taxon>Agaricomycotina</taxon>
        <taxon>Agaricomycetes</taxon>
        <taxon>Agaricomycetidae</taxon>
        <taxon>Agaricales</taxon>
        <taxon>Agaricineae</taxon>
        <taxon>Psathyrellaceae</taxon>
        <taxon>Candolleomyces</taxon>
    </lineage>
</organism>
<feature type="compositionally biased region" description="Basic and acidic residues" evidence="1">
    <location>
        <begin position="1"/>
        <end position="11"/>
    </location>
</feature>
<accession>A0A4Q2D8C8</accession>
<dbReference type="EMBL" id="SDEE01000509">
    <property type="protein sequence ID" value="RXW15793.1"/>
    <property type="molecule type" value="Genomic_DNA"/>
</dbReference>
<comment type="caution">
    <text evidence="3">The sequence shown here is derived from an EMBL/GenBank/DDBJ whole genome shotgun (WGS) entry which is preliminary data.</text>
</comment>
<name>A0A4Q2D8C8_9AGAR</name>
<dbReference type="Pfam" id="PF17667">
    <property type="entry name" value="Pkinase_fungal"/>
    <property type="match status" value="1"/>
</dbReference>
<protein>
    <recommendedName>
        <fullName evidence="2">Fungal-type protein kinase domain-containing protein</fullName>
    </recommendedName>
</protein>
<reference evidence="3 4" key="1">
    <citation type="submission" date="2019-01" db="EMBL/GenBank/DDBJ databases">
        <title>Draft genome sequence of Psathyrella aberdarensis IHI B618.</title>
        <authorList>
            <person name="Buettner E."/>
            <person name="Kellner H."/>
        </authorList>
    </citation>
    <scope>NUCLEOTIDE SEQUENCE [LARGE SCALE GENOMIC DNA]</scope>
    <source>
        <strain evidence="3 4">IHI B618</strain>
    </source>
</reference>
<gene>
    <name evidence="3" type="ORF">EST38_g10061</name>
</gene>
<dbReference type="AlphaFoldDB" id="A0A4Q2D8C8"/>
<evidence type="ECO:0000313" key="4">
    <source>
        <dbReference type="Proteomes" id="UP000290288"/>
    </source>
</evidence>
<feature type="region of interest" description="Disordered" evidence="1">
    <location>
        <begin position="1"/>
        <end position="27"/>
    </location>
</feature>
<keyword evidence="4" id="KW-1185">Reference proteome</keyword>
<feature type="compositionally biased region" description="Low complexity" evidence="1">
    <location>
        <begin position="379"/>
        <end position="390"/>
    </location>
</feature>
<feature type="compositionally biased region" description="Low complexity" evidence="1">
    <location>
        <begin position="353"/>
        <end position="371"/>
    </location>
</feature>
<feature type="region of interest" description="Disordered" evidence="1">
    <location>
        <begin position="82"/>
        <end position="103"/>
    </location>
</feature>
<dbReference type="InterPro" id="IPR040976">
    <property type="entry name" value="Pkinase_fungal"/>
</dbReference>
<evidence type="ECO:0000313" key="3">
    <source>
        <dbReference type="EMBL" id="RXW15793.1"/>
    </source>
</evidence>
<evidence type="ECO:0000256" key="1">
    <source>
        <dbReference type="SAM" id="MobiDB-lite"/>
    </source>
</evidence>
<dbReference type="OrthoDB" id="5569250at2759"/>
<dbReference type="SUPFAM" id="SSF56112">
    <property type="entry name" value="Protein kinase-like (PK-like)"/>
    <property type="match status" value="1"/>
</dbReference>